<feature type="region of interest" description="Disordered" evidence="1">
    <location>
        <begin position="91"/>
        <end position="114"/>
    </location>
</feature>
<sequence>MATIPARPSARAILEEIDMRDLAALIQAVDGTEFDSHVIDEIIETHFNDQYDRLRMLYVYKQDPETITHEVTKQIGKYLSKYADELRIEQIMSRGEPTRNSNGKTSRTSKWRKI</sequence>
<dbReference type="STRING" id="28117.BHV66_04100"/>
<proteinExistence type="predicted"/>
<dbReference type="RefSeq" id="WP_217726897.1">
    <property type="nucleotide sequence ID" value="NZ_MNQH01000008.1"/>
</dbReference>
<gene>
    <name evidence="2" type="ORF">BHV66_04100</name>
</gene>
<protein>
    <submittedName>
        <fullName evidence="2">Uncharacterized protein</fullName>
    </submittedName>
</protein>
<accession>A0A1Q6F932</accession>
<dbReference type="Proteomes" id="UP000187417">
    <property type="component" value="Unassembled WGS sequence"/>
</dbReference>
<evidence type="ECO:0000256" key="1">
    <source>
        <dbReference type="SAM" id="MobiDB-lite"/>
    </source>
</evidence>
<name>A0A1Q6F932_9BACT</name>
<dbReference type="EMBL" id="MNQH01000008">
    <property type="protein sequence ID" value="OKY95399.1"/>
    <property type="molecule type" value="Genomic_DNA"/>
</dbReference>
<dbReference type="AlphaFoldDB" id="A0A1Q6F932"/>
<organism evidence="2 3">
    <name type="scientific">Alistipes putredinis</name>
    <dbReference type="NCBI Taxonomy" id="28117"/>
    <lineage>
        <taxon>Bacteria</taxon>
        <taxon>Pseudomonadati</taxon>
        <taxon>Bacteroidota</taxon>
        <taxon>Bacteroidia</taxon>
        <taxon>Bacteroidales</taxon>
        <taxon>Rikenellaceae</taxon>
        <taxon>Alistipes</taxon>
    </lineage>
</organism>
<reference evidence="2 3" key="1">
    <citation type="journal article" date="2016" name="Nat. Biotechnol.">
        <title>Measurement of bacterial replication rates in microbial communities.</title>
        <authorList>
            <person name="Brown C.T."/>
            <person name="Olm M.R."/>
            <person name="Thomas B.C."/>
            <person name="Banfield J.F."/>
        </authorList>
    </citation>
    <scope>NUCLEOTIDE SEQUENCE [LARGE SCALE GENOMIC DNA]</scope>
    <source>
        <strain evidence="2">CAG:67_53_122</strain>
    </source>
</reference>
<evidence type="ECO:0000313" key="2">
    <source>
        <dbReference type="EMBL" id="OKY95399.1"/>
    </source>
</evidence>
<evidence type="ECO:0000313" key="3">
    <source>
        <dbReference type="Proteomes" id="UP000187417"/>
    </source>
</evidence>
<comment type="caution">
    <text evidence="2">The sequence shown here is derived from an EMBL/GenBank/DDBJ whole genome shotgun (WGS) entry which is preliminary data.</text>
</comment>